<dbReference type="Gramene" id="KZN11763">
    <property type="protein sequence ID" value="KZN11763"/>
    <property type="gene ID" value="DCAR_004419"/>
</dbReference>
<dbReference type="GO" id="GO:0005546">
    <property type="term" value="F:phosphatidylinositol-4,5-bisphosphate binding"/>
    <property type="evidence" value="ECO:0007669"/>
    <property type="project" value="InterPro"/>
</dbReference>
<dbReference type="AlphaFoldDB" id="A0A162B9S9"/>
<accession>A0A162B9S9</accession>
<dbReference type="PANTHER" id="PTHR12542">
    <property type="entry name" value="EXOCYST COMPLEX PROTEIN EXO70"/>
    <property type="match status" value="1"/>
</dbReference>
<dbReference type="InterPro" id="IPR046364">
    <property type="entry name" value="Exo70_C"/>
</dbReference>
<dbReference type="OrthoDB" id="1922221at2759"/>
<comment type="function">
    <text evidence="3">Component of the exocyst complex.</text>
</comment>
<dbReference type="EMBL" id="LNRQ01000001">
    <property type="protein sequence ID" value="KZN11763.1"/>
    <property type="molecule type" value="Genomic_DNA"/>
</dbReference>
<keyword evidence="3" id="KW-0653">Protein transport</keyword>
<dbReference type="STRING" id="79200.A0A162B9S9"/>
<proteinExistence type="inferred from homology"/>
<keyword evidence="2 3" id="KW-0813">Transport</keyword>
<dbReference type="KEGG" id="dcr:108224799"/>
<evidence type="ECO:0000256" key="3">
    <source>
        <dbReference type="RuleBase" id="RU365026"/>
    </source>
</evidence>
<evidence type="ECO:0000313" key="5">
    <source>
        <dbReference type="EMBL" id="KZN11763.1"/>
    </source>
</evidence>
<dbReference type="SUPFAM" id="SSF74788">
    <property type="entry name" value="Cullin repeat-like"/>
    <property type="match status" value="1"/>
</dbReference>
<keyword evidence="3" id="KW-0268">Exocytosis</keyword>
<dbReference type="InterPro" id="IPR004140">
    <property type="entry name" value="Exo70"/>
</dbReference>
<feature type="domain" description="Exocyst complex subunit Exo70 C-terminal" evidence="4">
    <location>
        <begin position="132"/>
        <end position="493"/>
    </location>
</feature>
<evidence type="ECO:0000313" key="6">
    <source>
        <dbReference type="EMBL" id="WOG85587.1"/>
    </source>
</evidence>
<evidence type="ECO:0000259" key="4">
    <source>
        <dbReference type="Pfam" id="PF03081"/>
    </source>
</evidence>
<dbReference type="Pfam" id="PF03081">
    <property type="entry name" value="Exo70_C"/>
    <property type="match status" value="1"/>
</dbReference>
<reference evidence="6" key="2">
    <citation type="submission" date="2022-03" db="EMBL/GenBank/DDBJ databases">
        <title>Draft title - Genomic analysis of global carrot germplasm unveils the trajectory of domestication and the origin of high carotenoid orange carrot.</title>
        <authorList>
            <person name="Iorizzo M."/>
            <person name="Ellison S."/>
            <person name="Senalik D."/>
            <person name="Macko-Podgorni A."/>
            <person name="Grzebelus D."/>
            <person name="Bostan H."/>
            <person name="Rolling W."/>
            <person name="Curaba J."/>
            <person name="Simon P."/>
        </authorList>
    </citation>
    <scope>NUCLEOTIDE SEQUENCE</scope>
    <source>
        <tissue evidence="6">Leaf</tissue>
    </source>
</reference>
<dbReference type="Proteomes" id="UP000077755">
    <property type="component" value="Chromosome 1"/>
</dbReference>
<reference evidence="5" key="1">
    <citation type="journal article" date="2016" name="Nat. Genet.">
        <title>A high-quality carrot genome assembly provides new insights into carotenoid accumulation and asterid genome evolution.</title>
        <authorList>
            <person name="Iorizzo M."/>
            <person name="Ellison S."/>
            <person name="Senalik D."/>
            <person name="Zeng P."/>
            <person name="Satapoomin P."/>
            <person name="Huang J."/>
            <person name="Bowman M."/>
            <person name="Iovene M."/>
            <person name="Sanseverino W."/>
            <person name="Cavagnaro P."/>
            <person name="Yildiz M."/>
            <person name="Macko-Podgorni A."/>
            <person name="Moranska E."/>
            <person name="Grzebelus E."/>
            <person name="Grzebelus D."/>
            <person name="Ashrafi H."/>
            <person name="Zheng Z."/>
            <person name="Cheng S."/>
            <person name="Spooner D."/>
            <person name="Van Deynze A."/>
            <person name="Simon P."/>
        </authorList>
    </citation>
    <scope>NUCLEOTIDE SEQUENCE [LARGE SCALE GENOMIC DNA]</scope>
    <source>
        <tissue evidence="5">Leaf</tissue>
    </source>
</reference>
<dbReference type="GO" id="GO:0000145">
    <property type="term" value="C:exocyst"/>
    <property type="evidence" value="ECO:0007669"/>
    <property type="project" value="InterPro"/>
</dbReference>
<comment type="similarity">
    <text evidence="1 3">Belongs to the EXO70 family.</text>
</comment>
<dbReference type="EMBL" id="CP093343">
    <property type="protein sequence ID" value="WOG85587.1"/>
    <property type="molecule type" value="Genomic_DNA"/>
</dbReference>
<sequence length="503" mass="57739">MSKSLVDSTTDDLQKNKKMFLDILDRSTYALEYDRLSSTLHSSSVTSSYGYEFQGRNRNGEGELSSPQMNHLHSIIKRLSITGCHEACIEAYRNSRKSVVDARCRRFCTVKRTTDDLQRFECEEFATEIRIWIDTANICYNNIFPEERNYYEQIFYGVGSVTDDNCFLAIIKPVAIQLNNFADAASYISSFQKLFAVLDLYKALFSILPKIQGTFNSASCRIISEAALKTIDSLANQVRKLFCSFEDTVFNEQSKTLPAEGTIHSMTTYAMKFVTSISVYKEVLTNVIVSRPTKSLGTQAYDQFLEASRGTPLELHVIWIIISLKINLEGKSSLYGDSSLRQVFIMNNVNRIFKTITGSPELLKMIQEEYLSELSKEVVQAAEDYSTSVSNKFLYCLRDDGLNFKYSFSNWIVKNSVKKRIKAFNTTFEEASRIQSRMPVLDVDIPFHLHELILSKLLPAYKLFLQKYGSLLQSERNKDRYIKYTLEDLEHTVKTYFQHAPEC</sequence>
<evidence type="ECO:0000313" key="7">
    <source>
        <dbReference type="Proteomes" id="UP000077755"/>
    </source>
</evidence>
<evidence type="ECO:0000256" key="2">
    <source>
        <dbReference type="ARBA" id="ARBA00022448"/>
    </source>
</evidence>
<evidence type="ECO:0000256" key="1">
    <source>
        <dbReference type="ARBA" id="ARBA00006756"/>
    </source>
</evidence>
<dbReference type="InterPro" id="IPR016159">
    <property type="entry name" value="Cullin_repeat-like_dom_sf"/>
</dbReference>
<dbReference type="GO" id="GO:0015031">
    <property type="term" value="P:protein transport"/>
    <property type="evidence" value="ECO:0007669"/>
    <property type="project" value="UniProtKB-KW"/>
</dbReference>
<protein>
    <recommendedName>
        <fullName evidence="3">Exocyst subunit Exo70 family protein</fullName>
    </recommendedName>
</protein>
<organism evidence="5">
    <name type="scientific">Daucus carota subsp. sativus</name>
    <name type="common">Carrot</name>
    <dbReference type="NCBI Taxonomy" id="79200"/>
    <lineage>
        <taxon>Eukaryota</taxon>
        <taxon>Viridiplantae</taxon>
        <taxon>Streptophyta</taxon>
        <taxon>Embryophyta</taxon>
        <taxon>Tracheophyta</taxon>
        <taxon>Spermatophyta</taxon>
        <taxon>Magnoliopsida</taxon>
        <taxon>eudicotyledons</taxon>
        <taxon>Gunneridae</taxon>
        <taxon>Pentapetalae</taxon>
        <taxon>asterids</taxon>
        <taxon>campanulids</taxon>
        <taxon>Apiales</taxon>
        <taxon>Apiaceae</taxon>
        <taxon>Apioideae</taxon>
        <taxon>Scandiceae</taxon>
        <taxon>Daucinae</taxon>
        <taxon>Daucus</taxon>
        <taxon>Daucus sect. Daucus</taxon>
    </lineage>
</organism>
<dbReference type="PANTHER" id="PTHR12542:SF7">
    <property type="entry name" value="EXOCYST SUBUNIT EXO70 FAMILY PROTEIN"/>
    <property type="match status" value="1"/>
</dbReference>
<dbReference type="GO" id="GO:0006887">
    <property type="term" value="P:exocytosis"/>
    <property type="evidence" value="ECO:0007669"/>
    <property type="project" value="UniProtKB-KW"/>
</dbReference>
<dbReference type="Gene3D" id="1.20.1280.170">
    <property type="entry name" value="Exocyst complex component Exo70"/>
    <property type="match status" value="1"/>
</dbReference>
<gene>
    <name evidence="5" type="ORF">DCAR_004419</name>
    <name evidence="6" type="ORF">DCAR_0104778</name>
</gene>
<keyword evidence="7" id="KW-1185">Reference proteome</keyword>
<name>A0A162B9S9_DAUCS</name>